<dbReference type="Proteomes" id="UP000436468">
    <property type="component" value="Unassembled WGS sequence"/>
</dbReference>
<evidence type="ECO:0000313" key="1">
    <source>
        <dbReference type="EMBL" id="MVT69462.1"/>
    </source>
</evidence>
<name>A0A844T1R4_9BRAD</name>
<comment type="caution">
    <text evidence="1">The sequence shown here is derived from an EMBL/GenBank/DDBJ whole genome shotgun (WGS) entry which is preliminary data.</text>
</comment>
<gene>
    <name evidence="1" type="ORF">GPL21_30675</name>
</gene>
<organism evidence="1 2">
    <name type="scientific">Bradyrhizobium pachyrhizi</name>
    <dbReference type="NCBI Taxonomy" id="280333"/>
    <lineage>
        <taxon>Bacteria</taxon>
        <taxon>Pseudomonadati</taxon>
        <taxon>Pseudomonadota</taxon>
        <taxon>Alphaproteobacteria</taxon>
        <taxon>Hyphomicrobiales</taxon>
        <taxon>Nitrobacteraceae</taxon>
        <taxon>Bradyrhizobium</taxon>
    </lineage>
</organism>
<dbReference type="EMBL" id="WQNF01000030">
    <property type="protein sequence ID" value="MVT69462.1"/>
    <property type="molecule type" value="Genomic_DNA"/>
</dbReference>
<keyword evidence="2" id="KW-1185">Reference proteome</keyword>
<dbReference type="AlphaFoldDB" id="A0A844T1R4"/>
<evidence type="ECO:0000313" key="2">
    <source>
        <dbReference type="Proteomes" id="UP000436468"/>
    </source>
</evidence>
<protein>
    <submittedName>
        <fullName evidence="1">Uncharacterized protein</fullName>
    </submittedName>
</protein>
<accession>A0A844T1R4</accession>
<sequence length="250" mass="28147">MDRRRPQPKSLFHTGGGTFETVNQNVVSVASSTGGHRPFFVEYDAIFRADVAADDQDVGSDRRRYAGLMPTRFPEKMLIYRRNFFRLADKVVRDYSDARSAALLIIDKQKTSTLGIADGRAIMNIITNKLEDCITLRRLFDYFDRIKSDMPGFPIERLVKRRIEALNDTIIDVRDLIMDISGSVVVFGDPIGPELSSGCDVISIGKQTLPVEQLTLAIQLFYDFSREFAGYEFRADGSYGATPQSGPLKR</sequence>
<reference evidence="1 2" key="1">
    <citation type="submission" date="2019-12" db="EMBL/GenBank/DDBJ databases">
        <title>Draft genome sequences Bradyrhizobium cajani AMBPC1010, Bradyrhizobium pachyrhizi AMBPC1040 and Bradyrhizobium yuanmingense ALSPC3051, three plant growth promoting strains isolated from nodules of Cajanus cajan L. in Dominican Republic.</title>
        <authorList>
            <person name="Flores-Felix J.D."/>
            <person name="Araujo J."/>
            <person name="Diaz-Alcantara C."/>
            <person name="Gonzalez-Andres F."/>
            <person name="Velazquez E."/>
        </authorList>
    </citation>
    <scope>NUCLEOTIDE SEQUENCE [LARGE SCALE GENOMIC DNA]</scope>
    <source>
        <strain evidence="1 2">1040</strain>
    </source>
</reference>
<dbReference type="RefSeq" id="WP_157347783.1">
    <property type="nucleotide sequence ID" value="NZ_WQNF01000030.1"/>
</dbReference>
<proteinExistence type="predicted"/>